<organism evidence="6 7">
    <name type="scientific">Microbacterium paludicola</name>
    <dbReference type="NCBI Taxonomy" id="300019"/>
    <lineage>
        <taxon>Bacteria</taxon>
        <taxon>Bacillati</taxon>
        <taxon>Actinomycetota</taxon>
        <taxon>Actinomycetes</taxon>
        <taxon>Micrococcales</taxon>
        <taxon>Microbacteriaceae</taxon>
        <taxon>Microbacterium</taxon>
    </lineage>
</organism>
<dbReference type="Proteomes" id="UP000298358">
    <property type="component" value="Unassembled WGS sequence"/>
</dbReference>
<evidence type="ECO:0000256" key="5">
    <source>
        <dbReference type="HAMAP-Rule" id="MF_01609"/>
    </source>
</evidence>
<name>A0A4Y9FZ71_9MICO</name>
<comment type="caution">
    <text evidence="6">The sequence shown here is derived from an EMBL/GenBank/DDBJ whole genome shotgun (WGS) entry which is preliminary data.</text>
</comment>
<dbReference type="EC" id="6.3.2.2" evidence="5"/>
<comment type="similarity">
    <text evidence="5">Belongs to the glutamate--cysteine ligase type 2 family. YbdK subfamily.</text>
</comment>
<dbReference type="OrthoDB" id="9769628at2"/>
<evidence type="ECO:0000256" key="4">
    <source>
        <dbReference type="ARBA" id="ARBA00048819"/>
    </source>
</evidence>
<reference evidence="6 7" key="1">
    <citation type="submission" date="2019-03" db="EMBL/GenBank/DDBJ databases">
        <title>Diversity of the mouse oral microbiome.</title>
        <authorList>
            <person name="Joseph S."/>
            <person name="Aduse-Opoku J."/>
            <person name="Curtis M."/>
            <person name="Wade W."/>
            <person name="Hashim A."/>
        </authorList>
    </citation>
    <scope>NUCLEOTIDE SEQUENCE [LARGE SCALE GENOMIC DNA]</scope>
    <source>
        <strain evidence="6 7">P1012</strain>
    </source>
</reference>
<gene>
    <name evidence="6" type="ORF">E4U02_03385</name>
</gene>
<dbReference type="InterPro" id="IPR011793">
    <property type="entry name" value="YbdK"/>
</dbReference>
<evidence type="ECO:0000256" key="3">
    <source>
        <dbReference type="ARBA" id="ARBA00022840"/>
    </source>
</evidence>
<sequence length="245" mass="26844">MRLPRARRHRRPRVAILNRIRAWLPVLLALSANSPFRDGEDTGYASFRFVAWHHWPTAGPIDVFADAAAYRAFEQELVATGAILDTGMLYFDARLSHSHQTVEVRIADVCLTAEDGAALACMVRALVDQAADDWRGGVAPLPASTAAIRLASWTAARHGMRDRLVDPLTGTARPASAVVDRMLAWAGPSLRRHGDEEAVRHALRAIAHRGTGADRQWSVYARTGSVTQVVLDAARVSRESGITRL</sequence>
<dbReference type="Pfam" id="PF04107">
    <property type="entry name" value="GCS2"/>
    <property type="match status" value="1"/>
</dbReference>
<dbReference type="GO" id="GO:0042398">
    <property type="term" value="P:modified amino acid biosynthetic process"/>
    <property type="evidence" value="ECO:0007669"/>
    <property type="project" value="InterPro"/>
</dbReference>
<keyword evidence="3 5" id="KW-0067">ATP-binding</keyword>
<dbReference type="InterPro" id="IPR050141">
    <property type="entry name" value="GCL_type2/YbdK_subfam"/>
</dbReference>
<evidence type="ECO:0000256" key="1">
    <source>
        <dbReference type="ARBA" id="ARBA00022598"/>
    </source>
</evidence>
<dbReference type="GO" id="GO:0004357">
    <property type="term" value="F:glutamate-cysteine ligase activity"/>
    <property type="evidence" value="ECO:0007669"/>
    <property type="project" value="UniProtKB-EC"/>
</dbReference>
<evidence type="ECO:0000256" key="2">
    <source>
        <dbReference type="ARBA" id="ARBA00022741"/>
    </source>
</evidence>
<proteinExistence type="inferred from homology"/>
<dbReference type="InterPro" id="IPR014746">
    <property type="entry name" value="Gln_synth/guanido_kin_cat_dom"/>
</dbReference>
<comment type="catalytic activity">
    <reaction evidence="4 5">
        <text>L-cysteine + L-glutamate + ATP = gamma-L-glutamyl-L-cysteine + ADP + phosphate + H(+)</text>
        <dbReference type="Rhea" id="RHEA:13285"/>
        <dbReference type="ChEBI" id="CHEBI:15378"/>
        <dbReference type="ChEBI" id="CHEBI:29985"/>
        <dbReference type="ChEBI" id="CHEBI:30616"/>
        <dbReference type="ChEBI" id="CHEBI:35235"/>
        <dbReference type="ChEBI" id="CHEBI:43474"/>
        <dbReference type="ChEBI" id="CHEBI:58173"/>
        <dbReference type="ChEBI" id="CHEBI:456216"/>
        <dbReference type="EC" id="6.3.2.2"/>
    </reaction>
</comment>
<dbReference type="GO" id="GO:0005524">
    <property type="term" value="F:ATP binding"/>
    <property type="evidence" value="ECO:0007669"/>
    <property type="project" value="UniProtKB-KW"/>
</dbReference>
<dbReference type="AlphaFoldDB" id="A0A4Y9FZ71"/>
<dbReference type="PANTHER" id="PTHR36510:SF1">
    <property type="entry name" value="GLUTAMATE--CYSTEINE LIGASE 2-RELATED"/>
    <property type="match status" value="1"/>
</dbReference>
<dbReference type="SUPFAM" id="SSF55931">
    <property type="entry name" value="Glutamine synthetase/guanido kinase"/>
    <property type="match status" value="1"/>
</dbReference>
<dbReference type="EMBL" id="SPQB01000004">
    <property type="protein sequence ID" value="TFU33989.1"/>
    <property type="molecule type" value="Genomic_DNA"/>
</dbReference>
<keyword evidence="2 5" id="KW-0547">Nucleotide-binding</keyword>
<dbReference type="PANTHER" id="PTHR36510">
    <property type="entry name" value="GLUTAMATE--CYSTEINE LIGASE 2-RELATED"/>
    <property type="match status" value="1"/>
</dbReference>
<dbReference type="NCBIfam" id="TIGR02050">
    <property type="entry name" value="gshA_cyan_rel"/>
    <property type="match status" value="1"/>
</dbReference>
<keyword evidence="1 5" id="KW-0436">Ligase</keyword>
<dbReference type="InterPro" id="IPR006336">
    <property type="entry name" value="GCS2"/>
</dbReference>
<evidence type="ECO:0000313" key="6">
    <source>
        <dbReference type="EMBL" id="TFU33989.1"/>
    </source>
</evidence>
<comment type="function">
    <text evidence="5">ATP-dependent carboxylate-amine ligase which exhibits weak glutamate--cysteine ligase activity.</text>
</comment>
<evidence type="ECO:0000313" key="7">
    <source>
        <dbReference type="Proteomes" id="UP000298358"/>
    </source>
</evidence>
<dbReference type="Gene3D" id="3.30.590.20">
    <property type="match status" value="1"/>
</dbReference>
<dbReference type="HAMAP" id="MF_01609">
    <property type="entry name" value="Glu_cys_ligase_2"/>
    <property type="match status" value="1"/>
</dbReference>
<accession>A0A4Y9FZ71</accession>
<keyword evidence="7" id="KW-1185">Reference proteome</keyword>
<protein>
    <recommendedName>
        <fullName evidence="5">Putative glutamate--cysteine ligase 2</fullName>
        <ecNumber evidence="5">6.3.2.2</ecNumber>
    </recommendedName>
    <alternativeName>
        <fullName evidence="5">Gamma-glutamylcysteine synthetase 2</fullName>
        <shortName evidence="5">GCS 2</shortName>
        <shortName evidence="5">Gamma-GCS 2</shortName>
    </alternativeName>
</protein>